<accession>A0AAC9LCL8</accession>
<keyword evidence="1" id="KW-0472">Membrane</keyword>
<dbReference type="KEGG" id="acad:UA74_16715"/>
<gene>
    <name evidence="2" type="ORF">UA74_16715</name>
</gene>
<reference evidence="3" key="1">
    <citation type="submission" date="2016-06" db="EMBL/GenBank/DDBJ databases">
        <title>Complete genome sequence of Actinoalloteichus fjordicus DSM 46855 (=ADI127-17), type strain of the new species Actinoalloteichus fjordicus.</title>
        <authorList>
            <person name="Ruckert C."/>
            <person name="Nouioui I."/>
            <person name="Willmese J."/>
            <person name="van Wezel G."/>
            <person name="Klenk H.-P."/>
            <person name="Kalinowski J."/>
            <person name="Zotchev S.B."/>
        </authorList>
    </citation>
    <scope>NUCLEOTIDE SEQUENCE [LARGE SCALE GENOMIC DNA]</scope>
    <source>
        <strain evidence="3">ADI127-7</strain>
    </source>
</reference>
<keyword evidence="1" id="KW-1133">Transmembrane helix</keyword>
<evidence type="ECO:0000313" key="2">
    <source>
        <dbReference type="EMBL" id="APU15373.1"/>
    </source>
</evidence>
<organism evidence="2 3">
    <name type="scientific">Actinoalloteichus fjordicus</name>
    <dbReference type="NCBI Taxonomy" id="1612552"/>
    <lineage>
        <taxon>Bacteria</taxon>
        <taxon>Bacillati</taxon>
        <taxon>Actinomycetota</taxon>
        <taxon>Actinomycetes</taxon>
        <taxon>Pseudonocardiales</taxon>
        <taxon>Pseudonocardiaceae</taxon>
        <taxon>Actinoalloteichus</taxon>
    </lineage>
</organism>
<keyword evidence="3" id="KW-1185">Reference proteome</keyword>
<sequence>MTVLDIIHLCLLATHLLGMAAIVGTFFVQMRAQANFATGVMLGGAAVQMASGLALVGVLQVSDGGVNHVKIAAKLLIALAVLIAAVLANRAQRREGKVKPLFHTAGGLAIVNVLVAVLWQ</sequence>
<evidence type="ECO:0000313" key="3">
    <source>
        <dbReference type="Proteomes" id="UP000185511"/>
    </source>
</evidence>
<feature type="transmembrane region" description="Helical" evidence="1">
    <location>
        <begin position="101"/>
        <end position="119"/>
    </location>
</feature>
<dbReference type="AlphaFoldDB" id="A0AAC9LCL8"/>
<evidence type="ECO:0000256" key="1">
    <source>
        <dbReference type="SAM" id="Phobius"/>
    </source>
</evidence>
<proteinExistence type="predicted"/>
<feature type="transmembrane region" description="Helical" evidence="1">
    <location>
        <begin position="71"/>
        <end position="89"/>
    </location>
</feature>
<protein>
    <submittedName>
        <fullName evidence="2">Uncharacterized protein</fullName>
    </submittedName>
</protein>
<dbReference type="Proteomes" id="UP000185511">
    <property type="component" value="Chromosome"/>
</dbReference>
<name>A0AAC9LCL8_9PSEU</name>
<feature type="transmembrane region" description="Helical" evidence="1">
    <location>
        <begin position="6"/>
        <end position="28"/>
    </location>
</feature>
<keyword evidence="1" id="KW-0812">Transmembrane</keyword>
<dbReference type="EMBL" id="CP016076">
    <property type="protein sequence ID" value="APU15373.1"/>
    <property type="molecule type" value="Genomic_DNA"/>
</dbReference>
<feature type="transmembrane region" description="Helical" evidence="1">
    <location>
        <begin position="40"/>
        <end position="59"/>
    </location>
</feature>